<reference evidence="1 2" key="1">
    <citation type="journal article" date="2019" name="Nat. Med.">
        <title>A library of human gut bacterial isolates paired with longitudinal multiomics data enables mechanistic microbiome research.</title>
        <authorList>
            <person name="Poyet M."/>
            <person name="Groussin M."/>
            <person name="Gibbons S.M."/>
            <person name="Avila-Pacheco J."/>
            <person name="Jiang X."/>
            <person name="Kearney S.M."/>
            <person name="Perrotta A.R."/>
            <person name="Berdy B."/>
            <person name="Zhao S."/>
            <person name="Lieberman T.D."/>
            <person name="Swanson P.K."/>
            <person name="Smith M."/>
            <person name="Roesemann S."/>
            <person name="Alexander J.E."/>
            <person name="Rich S.A."/>
            <person name="Livny J."/>
            <person name="Vlamakis H."/>
            <person name="Clish C."/>
            <person name="Bullock K."/>
            <person name="Deik A."/>
            <person name="Scott J."/>
            <person name="Pierce K.A."/>
            <person name="Xavier R.J."/>
            <person name="Alm E.J."/>
        </authorList>
    </citation>
    <scope>NUCLEOTIDE SEQUENCE [LARGE SCALE GENOMIC DNA]</scope>
    <source>
        <strain evidence="1 2">BIOML-A6</strain>
    </source>
</reference>
<dbReference type="SUPFAM" id="SSF50969">
    <property type="entry name" value="YVTN repeat-like/Quinoprotein amine dehydrogenase"/>
    <property type="match status" value="1"/>
</dbReference>
<dbReference type="AlphaFoldDB" id="A0A108TEK7"/>
<dbReference type="InterPro" id="IPR011044">
    <property type="entry name" value="Quino_amine_DH_bsu"/>
</dbReference>
<dbReference type="RefSeq" id="WP_007218835.1">
    <property type="nucleotide sequence ID" value="NZ_CABMLT010000006.1"/>
</dbReference>
<gene>
    <name evidence="1" type="ORF">F2Y81_00930</name>
</gene>
<proteinExistence type="predicted"/>
<organism evidence="1 2">
    <name type="scientific">Bacteroides cellulosilyticus</name>
    <dbReference type="NCBI Taxonomy" id="246787"/>
    <lineage>
        <taxon>Bacteria</taxon>
        <taxon>Pseudomonadati</taxon>
        <taxon>Bacteroidota</taxon>
        <taxon>Bacteroidia</taxon>
        <taxon>Bacteroidales</taxon>
        <taxon>Bacteroidaceae</taxon>
        <taxon>Bacteroides</taxon>
    </lineage>
</organism>
<evidence type="ECO:0000313" key="2">
    <source>
        <dbReference type="Proteomes" id="UP000448877"/>
    </source>
</evidence>
<dbReference type="EMBL" id="VVYV01000001">
    <property type="protein sequence ID" value="KAA5423740.1"/>
    <property type="molecule type" value="Genomic_DNA"/>
</dbReference>
<sequence length="369" mass="42609">MERIKYIFCFIFLSIVCISCHEGCDDSTYFNGKIRIIEDNSKAVKKVSLKNVILNGANFGYIAVYDSLMFFLNSKLPDRSYNIFNINTGEEIGTFCNKGGGPEEAAAFGPIFQFFKKGNDLKTLLFAPHEGKLFIWNITQSITQGSTIIDKVIPYTWRNENGGACYNEMYLQNNNILLARVDPFPINDADATLLFYQKRTLDTNKALKNYAIYKQTIKNREAPIIPEDFFASADAFKPDGTKIVQVMGHLPQLNILDFETGQVVGYRMEGGDDFSVFQGKKNIKNYYVEVQADDNYIYALYWGRDRWGMYEIPCVNTIHVFDWYGRLVQKLETDYDIDKMFLDTVRNRLYVTRPKSDDVYYLDLDEVFD</sequence>
<name>A0A108TEK7_9BACE</name>
<accession>A0A108TEK7</accession>
<dbReference type="Proteomes" id="UP000448877">
    <property type="component" value="Unassembled WGS sequence"/>
</dbReference>
<protein>
    <submittedName>
        <fullName evidence="1">Uncharacterized protein</fullName>
    </submittedName>
</protein>
<comment type="caution">
    <text evidence="1">The sequence shown here is derived from an EMBL/GenBank/DDBJ whole genome shotgun (WGS) entry which is preliminary data.</text>
</comment>
<evidence type="ECO:0000313" key="1">
    <source>
        <dbReference type="EMBL" id="KAA5423740.1"/>
    </source>
</evidence>